<dbReference type="RefSeq" id="WP_269580297.1">
    <property type="nucleotide sequence ID" value="NZ_CP114589.1"/>
</dbReference>
<dbReference type="SUPFAM" id="SSF55729">
    <property type="entry name" value="Acyl-CoA N-acyltransferases (Nat)"/>
    <property type="match status" value="1"/>
</dbReference>
<dbReference type="AlphaFoldDB" id="A0AA47KNU3"/>
<gene>
    <name evidence="2" type="ORF">N8M53_13000</name>
</gene>
<dbReference type="GO" id="GO:0016747">
    <property type="term" value="F:acyltransferase activity, transferring groups other than amino-acyl groups"/>
    <property type="evidence" value="ECO:0007669"/>
    <property type="project" value="InterPro"/>
</dbReference>
<geneLocation type="plasmid" evidence="2 3">
    <name>unnamed</name>
</geneLocation>
<dbReference type="InterPro" id="IPR016181">
    <property type="entry name" value="Acyl_CoA_acyltransferase"/>
</dbReference>
<keyword evidence="2" id="KW-0614">Plasmid</keyword>
<feature type="domain" description="N-acetyltransferase" evidence="1">
    <location>
        <begin position="1"/>
        <end position="152"/>
    </location>
</feature>
<accession>A0AA47KNU3</accession>
<dbReference type="Proteomes" id="UP001164748">
    <property type="component" value="Plasmid unnamed"/>
</dbReference>
<dbReference type="EMBL" id="CP114589">
    <property type="protein sequence ID" value="WBA10273.1"/>
    <property type="molecule type" value="Genomic_DNA"/>
</dbReference>
<dbReference type="CDD" id="cd04301">
    <property type="entry name" value="NAT_SF"/>
    <property type="match status" value="1"/>
</dbReference>
<reference evidence="2" key="1">
    <citation type="submission" date="2022-09" db="EMBL/GenBank/DDBJ databases">
        <authorList>
            <person name="Li Z.-J."/>
        </authorList>
    </citation>
    <scope>NUCLEOTIDE SEQUENCE</scope>
    <source>
        <strain evidence="2">TGB11</strain>
        <plasmid evidence="2">unnamed</plasmid>
    </source>
</reference>
<name>A0AA47KNU3_9GAMM</name>
<evidence type="ECO:0000313" key="3">
    <source>
        <dbReference type="Proteomes" id="UP001164748"/>
    </source>
</evidence>
<dbReference type="Gene3D" id="3.40.630.30">
    <property type="match status" value="1"/>
</dbReference>
<evidence type="ECO:0000313" key="2">
    <source>
        <dbReference type="EMBL" id="WBA10273.1"/>
    </source>
</evidence>
<dbReference type="InterPro" id="IPR000182">
    <property type="entry name" value="GNAT_dom"/>
</dbReference>
<evidence type="ECO:0000259" key="1">
    <source>
        <dbReference type="PROSITE" id="PS51186"/>
    </source>
</evidence>
<organism evidence="2 3">
    <name type="scientific">Salinivibrio kushneri</name>
    <dbReference type="NCBI Taxonomy" id="1908198"/>
    <lineage>
        <taxon>Bacteria</taxon>
        <taxon>Pseudomonadati</taxon>
        <taxon>Pseudomonadota</taxon>
        <taxon>Gammaproteobacteria</taxon>
        <taxon>Vibrionales</taxon>
        <taxon>Vibrionaceae</taxon>
        <taxon>Salinivibrio</taxon>
    </lineage>
</organism>
<dbReference type="Pfam" id="PF00583">
    <property type="entry name" value="Acetyltransf_1"/>
    <property type="match status" value="1"/>
</dbReference>
<protein>
    <submittedName>
        <fullName evidence="2">GNAT family N-acetyltransferase</fullName>
    </submittedName>
</protein>
<proteinExistence type="predicted"/>
<dbReference type="PROSITE" id="PS51186">
    <property type="entry name" value="GNAT"/>
    <property type="match status" value="1"/>
</dbReference>
<sequence length="173" mass="20009">MEVLPEIEVSNAQHEAIQALRNKVFPDHQVARSYYKQLLHMRALQYQDNRLIGYMGLDYRAVNVGGDVYKVLGVSDFCIDSAWQRKGIGSSMLAQLADYARDKDVDFIILISEVHDFYVANGFQLVESHASWLRIHEHTNYGVAVEYVDELYVKPMKDKSWPAGHMDWLGYMY</sequence>